<dbReference type="Proteomes" id="UP000323664">
    <property type="component" value="Unassembled WGS sequence"/>
</dbReference>
<dbReference type="EMBL" id="RIAS01000007">
    <property type="protein sequence ID" value="KAA8785045.1"/>
    <property type="molecule type" value="Genomic_DNA"/>
</dbReference>
<dbReference type="PANTHER" id="PTHR11487:SF0">
    <property type="entry name" value="S-ACYL FATTY ACID SYNTHASE THIOESTERASE, MEDIUM CHAIN"/>
    <property type="match status" value="1"/>
</dbReference>
<evidence type="ECO:0000256" key="1">
    <source>
        <dbReference type="ARBA" id="ARBA00007169"/>
    </source>
</evidence>
<evidence type="ECO:0000313" key="4">
    <source>
        <dbReference type="Proteomes" id="UP000323664"/>
    </source>
</evidence>
<gene>
    <name evidence="3" type="ORF">EC604_14470</name>
</gene>
<comment type="similarity">
    <text evidence="1">Belongs to the thioesterase family.</text>
</comment>
<evidence type="ECO:0000313" key="3">
    <source>
        <dbReference type="EMBL" id="KAA8785045.1"/>
    </source>
</evidence>
<organism evidence="3 4">
    <name type="scientific">Paenibacillus amylolyticus</name>
    <dbReference type="NCBI Taxonomy" id="1451"/>
    <lineage>
        <taxon>Bacteria</taxon>
        <taxon>Bacillati</taxon>
        <taxon>Bacillota</taxon>
        <taxon>Bacilli</taxon>
        <taxon>Bacillales</taxon>
        <taxon>Paenibacillaceae</taxon>
        <taxon>Paenibacillus</taxon>
    </lineage>
</organism>
<dbReference type="Pfam" id="PF00975">
    <property type="entry name" value="Thioesterase"/>
    <property type="match status" value="1"/>
</dbReference>
<dbReference type="AlphaFoldDB" id="A0A5M9WTV3"/>
<comment type="caution">
    <text evidence="3">The sequence shown here is derived from an EMBL/GenBank/DDBJ whole genome shotgun (WGS) entry which is preliminary data.</text>
</comment>
<dbReference type="InterPro" id="IPR001031">
    <property type="entry name" value="Thioesterase"/>
</dbReference>
<proteinExistence type="inferred from homology"/>
<accession>A0A5M9WTV3</accession>
<feature type="domain" description="Thioesterase" evidence="2">
    <location>
        <begin position="13"/>
        <end position="237"/>
    </location>
</feature>
<dbReference type="PANTHER" id="PTHR11487">
    <property type="entry name" value="THIOESTERASE"/>
    <property type="match status" value="1"/>
</dbReference>
<evidence type="ECO:0000259" key="2">
    <source>
        <dbReference type="Pfam" id="PF00975"/>
    </source>
</evidence>
<dbReference type="InterPro" id="IPR029058">
    <property type="entry name" value="AB_hydrolase_fold"/>
</dbReference>
<dbReference type="Gene3D" id="3.40.50.1820">
    <property type="entry name" value="alpha/beta hydrolase"/>
    <property type="match status" value="1"/>
</dbReference>
<dbReference type="GO" id="GO:0008610">
    <property type="term" value="P:lipid biosynthetic process"/>
    <property type="evidence" value="ECO:0007669"/>
    <property type="project" value="TreeGrafter"/>
</dbReference>
<name>A0A5M9WTV3_PAEAM</name>
<protein>
    <submittedName>
        <fullName evidence="3">Thioesterase</fullName>
    </submittedName>
</protein>
<sequence>MLIRGSMMEKLELLCLPYAGSSAIVYGSWKNQLHSDIALRMVEFSGRGRRYEEPLLDSVAGMVDDLYVHLRLEQQDRPYAFFGHSLGAILAYELVQRLIDENKRLPEHIFLSGQTAPHKKEQYRIDHELDDPSFIKEILKLGGTSSEVFENVELSNLFLPVIRNDIKAANTYRYVERNKINVQVSVLFGDNDPLSNDFSDYGEWNIHTSVKCKLLEFKGGHFFIHDHKEQVIRYVNETLAGK</sequence>
<reference evidence="3 4" key="1">
    <citation type="journal article" date="2019" name="J. Ind. Microbiol. Biotechnol.">
        <title>Paenibacillus amylolyticus 27C64 has a diverse set of carbohydrate-active enzymes and complete pectin deconstruction system.</title>
        <authorList>
            <person name="Keggi C."/>
            <person name="Doran-Peterson J."/>
        </authorList>
    </citation>
    <scope>NUCLEOTIDE SEQUENCE [LARGE SCALE GENOMIC DNA]</scope>
    <source>
        <strain evidence="3 4">27C64</strain>
    </source>
</reference>
<dbReference type="SUPFAM" id="SSF53474">
    <property type="entry name" value="alpha/beta-Hydrolases"/>
    <property type="match status" value="1"/>
</dbReference>
<dbReference type="InterPro" id="IPR012223">
    <property type="entry name" value="TEII"/>
</dbReference>